<sequence length="246" mass="27759">MCRHAFWIRSACRERSHQRSHRGHTLYFSFRFQMSTSAKSLPDEHTLAAATELEVVDLNGKRVRFGDLFNDRKSIVVFIRHFFCGTCQGQAHFIHPYQNYAKHLAAVSTETLEAAGVQIVLIGCGEYTLIKNYAEETGFRGEIYANPTRSVYHALGMNLETLRMTPSTDEKRSYIPDSRLLNTVSATVRALKHPTLVGKQGNMSQVGGEFIFGPGNTCSFASRMQHTEDRKVLQVLPLLKTESLLT</sequence>
<evidence type="ECO:0008006" key="3">
    <source>
        <dbReference type="Google" id="ProtNLM"/>
    </source>
</evidence>
<dbReference type="InterPro" id="IPR036249">
    <property type="entry name" value="Thioredoxin-like_sf"/>
</dbReference>
<evidence type="ECO:0000313" key="2">
    <source>
        <dbReference type="Proteomes" id="UP000567179"/>
    </source>
</evidence>
<gene>
    <name evidence="1" type="ORF">D9619_002365</name>
</gene>
<accession>A0A8H5AYG0</accession>
<organism evidence="1 2">
    <name type="scientific">Psilocybe cf. subviscida</name>
    <dbReference type="NCBI Taxonomy" id="2480587"/>
    <lineage>
        <taxon>Eukaryota</taxon>
        <taxon>Fungi</taxon>
        <taxon>Dikarya</taxon>
        <taxon>Basidiomycota</taxon>
        <taxon>Agaricomycotina</taxon>
        <taxon>Agaricomycetes</taxon>
        <taxon>Agaricomycetidae</taxon>
        <taxon>Agaricales</taxon>
        <taxon>Agaricineae</taxon>
        <taxon>Strophariaceae</taxon>
        <taxon>Psilocybe</taxon>
    </lineage>
</organism>
<proteinExistence type="predicted"/>
<reference evidence="1 2" key="1">
    <citation type="journal article" date="2020" name="ISME J.">
        <title>Uncovering the hidden diversity of litter-decomposition mechanisms in mushroom-forming fungi.</title>
        <authorList>
            <person name="Floudas D."/>
            <person name="Bentzer J."/>
            <person name="Ahren D."/>
            <person name="Johansson T."/>
            <person name="Persson P."/>
            <person name="Tunlid A."/>
        </authorList>
    </citation>
    <scope>NUCLEOTIDE SEQUENCE [LARGE SCALE GENOMIC DNA]</scope>
    <source>
        <strain evidence="1 2">CBS 101986</strain>
    </source>
</reference>
<dbReference type="PANTHER" id="PTHR28630">
    <property type="match status" value="1"/>
</dbReference>
<evidence type="ECO:0000313" key="1">
    <source>
        <dbReference type="EMBL" id="KAF5313254.1"/>
    </source>
</evidence>
<dbReference type="Pfam" id="PF13911">
    <property type="entry name" value="AhpC-TSA_2"/>
    <property type="match status" value="1"/>
</dbReference>
<name>A0A8H5AYG0_9AGAR</name>
<dbReference type="EMBL" id="JAACJJ010000056">
    <property type="protein sequence ID" value="KAF5313254.1"/>
    <property type="molecule type" value="Genomic_DNA"/>
</dbReference>
<keyword evidence="2" id="KW-1185">Reference proteome</keyword>
<dbReference type="OrthoDB" id="40334at2759"/>
<dbReference type="CDD" id="cd02970">
    <property type="entry name" value="PRX_like2"/>
    <property type="match status" value="1"/>
</dbReference>
<dbReference type="PANTHER" id="PTHR28630:SF3">
    <property type="entry name" value="PEROXIREDOXIN-LIKE 2C"/>
    <property type="match status" value="1"/>
</dbReference>
<dbReference type="Proteomes" id="UP000567179">
    <property type="component" value="Unassembled WGS sequence"/>
</dbReference>
<dbReference type="SUPFAM" id="SSF52833">
    <property type="entry name" value="Thioredoxin-like"/>
    <property type="match status" value="1"/>
</dbReference>
<protein>
    <recommendedName>
        <fullName evidence="3">Thioredoxin domain-containing protein</fullName>
    </recommendedName>
</protein>
<dbReference type="InterPro" id="IPR032801">
    <property type="entry name" value="PXL2A/B/C"/>
</dbReference>
<dbReference type="Gene3D" id="3.40.30.10">
    <property type="entry name" value="Glutaredoxin"/>
    <property type="match status" value="1"/>
</dbReference>
<comment type="caution">
    <text evidence="1">The sequence shown here is derived from an EMBL/GenBank/DDBJ whole genome shotgun (WGS) entry which is preliminary data.</text>
</comment>
<dbReference type="AlphaFoldDB" id="A0A8H5AYG0"/>